<keyword evidence="2" id="KW-1185">Reference proteome</keyword>
<dbReference type="Proteomes" id="UP000003560">
    <property type="component" value="Unassembled WGS sequence"/>
</dbReference>
<reference evidence="1 2" key="1">
    <citation type="submission" date="2008-10" db="EMBL/GenBank/DDBJ databases">
        <title>Draft genome sequence of Collinsella stercoris (DSM 13279).</title>
        <authorList>
            <person name="Sudarsanam P."/>
            <person name="Ley R."/>
            <person name="Guruge J."/>
            <person name="Turnbaugh P.J."/>
            <person name="Mahowald M."/>
            <person name="Liep D."/>
            <person name="Gordon J."/>
        </authorList>
    </citation>
    <scope>NUCLEOTIDE SEQUENCE [LARGE SCALE GENOMIC DNA]</scope>
    <source>
        <strain evidence="1 2">DSM 13279</strain>
    </source>
</reference>
<evidence type="ECO:0000313" key="1">
    <source>
        <dbReference type="EMBL" id="EEA89691.1"/>
    </source>
</evidence>
<dbReference type="STRING" id="445975.COLSTE_02124"/>
<organism evidence="1 2">
    <name type="scientific">Collinsella stercoris DSM 13279</name>
    <dbReference type="NCBI Taxonomy" id="445975"/>
    <lineage>
        <taxon>Bacteria</taxon>
        <taxon>Bacillati</taxon>
        <taxon>Actinomycetota</taxon>
        <taxon>Coriobacteriia</taxon>
        <taxon>Coriobacteriales</taxon>
        <taxon>Coriobacteriaceae</taxon>
        <taxon>Collinsella</taxon>
    </lineage>
</organism>
<gene>
    <name evidence="1" type="ORF">COLSTE_02124</name>
</gene>
<sequence length="41" mass="4569">MASAPMREVRGRQIDDVRLFGGQVAPQLLSERVDLASPFVR</sequence>
<name>B6GDE4_9ACTN</name>
<reference evidence="1 2" key="2">
    <citation type="submission" date="2008-10" db="EMBL/GenBank/DDBJ databases">
        <authorList>
            <person name="Fulton L."/>
            <person name="Clifton S."/>
            <person name="Fulton B."/>
            <person name="Xu J."/>
            <person name="Minx P."/>
            <person name="Pepin K.H."/>
            <person name="Johnson M."/>
            <person name="Thiruvilangam P."/>
            <person name="Bhonagiri V."/>
            <person name="Nash W.E."/>
            <person name="Mardis E.R."/>
            <person name="Wilson R.K."/>
        </authorList>
    </citation>
    <scope>NUCLEOTIDE SEQUENCE [LARGE SCALE GENOMIC DNA]</scope>
    <source>
        <strain evidence="1 2">DSM 13279</strain>
    </source>
</reference>
<protein>
    <submittedName>
        <fullName evidence="1">Uncharacterized protein</fullName>
    </submittedName>
</protein>
<dbReference type="HOGENOM" id="CLU_3268581_0_0_11"/>
<evidence type="ECO:0000313" key="2">
    <source>
        <dbReference type="Proteomes" id="UP000003560"/>
    </source>
</evidence>
<comment type="caution">
    <text evidence="1">The sequence shown here is derived from an EMBL/GenBank/DDBJ whole genome shotgun (WGS) entry which is preliminary data.</text>
</comment>
<dbReference type="AlphaFoldDB" id="B6GDE4"/>
<dbReference type="EMBL" id="ABXJ01000127">
    <property type="protein sequence ID" value="EEA89691.1"/>
    <property type="molecule type" value="Genomic_DNA"/>
</dbReference>
<accession>B6GDE4</accession>
<proteinExistence type="predicted"/>